<dbReference type="InterPro" id="IPR031567">
    <property type="entry name" value="CRIM_dom"/>
</dbReference>
<evidence type="ECO:0000313" key="5">
    <source>
        <dbReference type="EMBL" id="CAH7671329.1"/>
    </source>
</evidence>
<dbReference type="Pfam" id="PF16978">
    <property type="entry name" value="CRIM"/>
    <property type="match status" value="1"/>
</dbReference>
<dbReference type="InterPro" id="IPR011993">
    <property type="entry name" value="PH-like_dom_sf"/>
</dbReference>
<evidence type="ECO:0000313" key="6">
    <source>
        <dbReference type="Proteomes" id="UP001153365"/>
    </source>
</evidence>
<keyword evidence="6" id="KW-1185">Reference proteome</keyword>
<feature type="region of interest" description="Disordered" evidence="2">
    <location>
        <begin position="282"/>
        <end position="384"/>
    </location>
</feature>
<accession>A0AAV0AS17</accession>
<sequence length="1332" mass="145288">MSLLVDPEYFLHALKLNYLRRLPDPCGPYSISFSDSDHQNELSQSSSYPQLQFSNPYIQLSGLTDPQRWPELLVSGSPPEPTPSQIEFNSNDQQARIRGRRRRAQNEIHGGGYHTPTSSSSTLRYSETIVGQKGGGMGAGMRVSGRKSVRRSRRESRPNLESSKQADQISVRTLTPIKPSDEQQPPTNASAAALAITEGRTQLLPGPGLNPEDSDEDSNTRTQESSKLLLPTLDPTTLLDDQYTSASTSKPSHSRSTTGETIKGHRRRISAVTFANQSLTLSSSSPLGVYSPSRSRTRRSRVQSVSSEATTNTIMSSDISETAFQTVDSPSRGHSRRNSNLSINTTDQKEENTDNIESPQPDPIRRRPRLDSKNNTGVYYSAEHDPDKRLSDMLFNFKPFDIHRRTQIVGSVGEEPAPLVEQNDEDDTADEEIDDEDAATDQTDTGPEIGDEDSSSNLGEIGEEDEEEEEEEEEEGDEEEEEEEENELESLQSIQSRNNRPQASPSLTGSTDPTTADDDGSMIGKSFTNTMVSSVMDPGLINKMGDNAREPVAKTSQSAEASSSPNTNTELLNPVIRRRERRRVNIKMGNLLGPPIIEEDNTATQNNSVTQEKFSKDLTEKRTTATRLSRQLHRTRFADTKPSLPDLRFAAANQSATNQTESSKRNSSSSNGISPGRSRSFTSPTPIPAISIELDHCPAAGQNVSTSEKTSLRIDQTASPSIQSPAILRRRRNNSSVSRRVDLEGFSTSTPPSADLKGFKSSAHPVSPAPRRKSKRSPLVFKKIDLSTQTGKRVIKPKSILTELLTAKSPTSSVDNPFRCFYALLASKERNALKITIYYPFSKEPRKPIKTSMRPDICVEEVVGFGLWSYMEQEREPKLADIKGKSKNIDLTETQSWCLRLVEDDGEVDEDFPALERTRAAAKVGSQEFAIVIATEEQAKQNAVAQSQIQRRPSRVLGEPKRPSASLASESATASTATSLLKPINPMDGLSGIVAESSRTIGGKLSGSLLSGGYDSMTLGVGGIGGGSNFMGVPVFLKVRIPSPGGGIDSIMTTLNVTIDMYMAEVLEMLCKKKSLGDSKDWALLVPSSPSIPVHQRDIIVPLDRTVQSLQGVTSLALVKRSQVTSKLLRNSQINRNFTSQNTNPSASIFKRLSEPPQPKYVSITDLTSTNRTFVVQTKRRGILGKQERLLTIEDDYVHLCPNNLSHIGSNNNNNNNSNSNSNNINGNGSGLMNGNVNGHSNGSSGVGGIGIGGSGGAVVGSVGGVGGGGKTSSYHISQIVNCVLRNQNGVKLIVMRESGEKRYDVEAENNQSAIEIVQHIKGLKEMYHTRN</sequence>
<feature type="region of interest" description="Disordered" evidence="2">
    <location>
        <begin position="1211"/>
        <end position="1240"/>
    </location>
</feature>
<dbReference type="GO" id="GO:0016301">
    <property type="term" value="F:kinase activity"/>
    <property type="evidence" value="ECO:0007669"/>
    <property type="project" value="UniProtKB-KW"/>
</dbReference>
<feature type="region of interest" description="Disordered" evidence="2">
    <location>
        <begin position="202"/>
        <end position="269"/>
    </location>
</feature>
<feature type="compositionally biased region" description="Polar residues" evidence="2">
    <location>
        <begin position="242"/>
        <end position="260"/>
    </location>
</feature>
<evidence type="ECO:0000259" key="3">
    <source>
        <dbReference type="Pfam" id="PF16978"/>
    </source>
</evidence>
<feature type="compositionally biased region" description="Polar residues" evidence="2">
    <location>
        <begin position="83"/>
        <end position="94"/>
    </location>
</feature>
<feature type="region of interest" description="Disordered" evidence="2">
    <location>
        <begin position="944"/>
        <end position="972"/>
    </location>
</feature>
<dbReference type="Gene3D" id="2.30.29.30">
    <property type="entry name" value="Pleckstrin-homology domain (PH domain)/Phosphotyrosine-binding domain (PTB)"/>
    <property type="match status" value="1"/>
</dbReference>
<feature type="compositionally biased region" description="Polar residues" evidence="2">
    <location>
        <begin position="602"/>
        <end position="612"/>
    </location>
</feature>
<feature type="region of interest" description="Disordered" evidence="2">
    <location>
        <begin position="69"/>
        <end position="171"/>
    </location>
</feature>
<feature type="compositionally biased region" description="Basic and acidic residues" evidence="2">
    <location>
        <begin position="613"/>
        <end position="623"/>
    </location>
</feature>
<keyword evidence="5" id="KW-0418">Kinase</keyword>
<dbReference type="GO" id="GO:0005546">
    <property type="term" value="F:phosphatidylinositol-4,5-bisphosphate binding"/>
    <property type="evidence" value="ECO:0007669"/>
    <property type="project" value="TreeGrafter"/>
</dbReference>
<dbReference type="InterPro" id="IPR008828">
    <property type="entry name" value="Sin1/Avo1"/>
</dbReference>
<dbReference type="GO" id="GO:0038203">
    <property type="term" value="P:TORC2 signaling"/>
    <property type="evidence" value="ECO:0007669"/>
    <property type="project" value="TreeGrafter"/>
</dbReference>
<dbReference type="Proteomes" id="UP001153365">
    <property type="component" value="Unassembled WGS sequence"/>
</dbReference>
<feature type="domain" description="CRIM" evidence="3">
    <location>
        <begin position="798"/>
        <end position="942"/>
    </location>
</feature>
<feature type="compositionally biased region" description="Acidic residues" evidence="2">
    <location>
        <begin position="422"/>
        <end position="439"/>
    </location>
</feature>
<feature type="region of interest" description="Disordered" evidence="2">
    <location>
        <begin position="701"/>
        <end position="778"/>
    </location>
</feature>
<dbReference type="GO" id="GO:0005886">
    <property type="term" value="C:plasma membrane"/>
    <property type="evidence" value="ECO:0007669"/>
    <property type="project" value="TreeGrafter"/>
</dbReference>
<gene>
    <name evidence="5" type="ORF">PPACK8108_LOCUS6100</name>
</gene>
<feature type="region of interest" description="Disordered" evidence="2">
    <location>
        <begin position="410"/>
        <end position="526"/>
    </location>
</feature>
<feature type="compositionally biased region" description="Basic residues" evidence="2">
    <location>
        <begin position="144"/>
        <end position="154"/>
    </location>
</feature>
<feature type="compositionally biased region" description="Polar residues" evidence="2">
    <location>
        <begin position="308"/>
        <end position="329"/>
    </location>
</feature>
<feature type="compositionally biased region" description="Low complexity" evidence="2">
    <location>
        <begin position="665"/>
        <end position="680"/>
    </location>
</feature>
<dbReference type="Pfam" id="PF16979">
    <property type="entry name" value="SIN1_PH"/>
    <property type="match status" value="1"/>
</dbReference>
<reference evidence="5" key="1">
    <citation type="submission" date="2022-06" db="EMBL/GenBank/DDBJ databases">
        <authorList>
            <consortium name="SYNGENTA / RWTH Aachen University"/>
        </authorList>
    </citation>
    <scope>NUCLEOTIDE SEQUENCE</scope>
</reference>
<dbReference type="PANTHER" id="PTHR13335">
    <property type="entry name" value="TARGET OF RAPAMYCIN COMPLEX 2 SUBUNIT MAPKAP1"/>
    <property type="match status" value="1"/>
</dbReference>
<comment type="similarity">
    <text evidence="1">Belongs to the SIN1 family.</text>
</comment>
<dbReference type="GO" id="GO:0005737">
    <property type="term" value="C:cytoplasm"/>
    <property type="evidence" value="ECO:0007669"/>
    <property type="project" value="TreeGrafter"/>
</dbReference>
<feature type="compositionally biased region" description="Low complexity" evidence="2">
    <location>
        <begin position="282"/>
        <end position="294"/>
    </location>
</feature>
<feature type="compositionally biased region" description="Polar residues" evidence="2">
    <location>
        <begin position="702"/>
        <end position="724"/>
    </location>
</feature>
<keyword evidence="5" id="KW-0808">Transferase</keyword>
<feature type="region of interest" description="Disordered" evidence="2">
    <location>
        <begin position="538"/>
        <end position="569"/>
    </location>
</feature>
<feature type="domain" description="SIN1-type PH" evidence="4">
    <location>
        <begin position="1270"/>
        <end position="1326"/>
    </location>
</feature>
<feature type="compositionally biased region" description="Low complexity" evidence="2">
    <location>
        <begin position="228"/>
        <end position="241"/>
    </location>
</feature>
<proteinExistence type="inferred from homology"/>
<dbReference type="PANTHER" id="PTHR13335:SF1">
    <property type="entry name" value="TARGET OF RAPAMYCIN COMPLEX 2 SUBUNIT MAPKAP1"/>
    <property type="match status" value="1"/>
</dbReference>
<dbReference type="GO" id="GO:0031932">
    <property type="term" value="C:TORC2 complex"/>
    <property type="evidence" value="ECO:0007669"/>
    <property type="project" value="InterPro"/>
</dbReference>
<feature type="region of interest" description="Disordered" evidence="2">
    <location>
        <begin position="653"/>
        <end position="688"/>
    </location>
</feature>
<protein>
    <submittedName>
        <fullName evidence="5">Stress-activated map kinase interacting protein 1-domain-containing protein</fullName>
    </submittedName>
</protein>
<evidence type="ECO:0000256" key="2">
    <source>
        <dbReference type="SAM" id="MobiDB-lite"/>
    </source>
</evidence>
<evidence type="ECO:0000256" key="1">
    <source>
        <dbReference type="ARBA" id="ARBA00009407"/>
    </source>
</evidence>
<feature type="compositionally biased region" description="Acidic residues" evidence="2">
    <location>
        <begin position="461"/>
        <end position="488"/>
    </location>
</feature>
<evidence type="ECO:0000259" key="4">
    <source>
        <dbReference type="Pfam" id="PF16979"/>
    </source>
</evidence>
<dbReference type="InterPro" id="IPR031313">
    <property type="entry name" value="Sin1_PH_dom"/>
</dbReference>
<feature type="compositionally biased region" description="Basic and acidic residues" evidence="2">
    <location>
        <begin position="363"/>
        <end position="372"/>
    </location>
</feature>
<organism evidence="5 6">
    <name type="scientific">Phakopsora pachyrhizi</name>
    <name type="common">Asian soybean rust disease fungus</name>
    <dbReference type="NCBI Taxonomy" id="170000"/>
    <lineage>
        <taxon>Eukaryota</taxon>
        <taxon>Fungi</taxon>
        <taxon>Dikarya</taxon>
        <taxon>Basidiomycota</taxon>
        <taxon>Pucciniomycotina</taxon>
        <taxon>Pucciniomycetes</taxon>
        <taxon>Pucciniales</taxon>
        <taxon>Phakopsoraceae</taxon>
        <taxon>Phakopsora</taxon>
    </lineage>
</organism>
<dbReference type="EMBL" id="CALTRL010001170">
    <property type="protein sequence ID" value="CAH7671329.1"/>
    <property type="molecule type" value="Genomic_DNA"/>
</dbReference>
<feature type="compositionally biased region" description="Polar residues" evidence="2">
    <location>
        <begin position="115"/>
        <end position="125"/>
    </location>
</feature>
<feature type="region of interest" description="Disordered" evidence="2">
    <location>
        <begin position="597"/>
        <end position="629"/>
    </location>
</feature>
<name>A0AAV0AS17_PHAPC</name>
<feature type="compositionally biased region" description="Polar residues" evidence="2">
    <location>
        <begin position="554"/>
        <end position="569"/>
    </location>
</feature>
<comment type="caution">
    <text evidence="5">The sequence shown here is derived from an EMBL/GenBank/DDBJ whole genome shotgun (WGS) entry which is preliminary data.</text>
</comment>
<feature type="compositionally biased region" description="Polar residues" evidence="2">
    <location>
        <begin position="490"/>
        <end position="514"/>
    </location>
</feature>